<keyword evidence="3" id="KW-1185">Reference proteome</keyword>
<keyword evidence="1" id="KW-1133">Transmembrane helix</keyword>
<keyword evidence="1" id="KW-0812">Transmembrane</keyword>
<feature type="transmembrane region" description="Helical" evidence="1">
    <location>
        <begin position="20"/>
        <end position="39"/>
    </location>
</feature>
<keyword evidence="1" id="KW-0472">Membrane</keyword>
<proteinExistence type="predicted"/>
<dbReference type="RefSeq" id="WP_265991419.1">
    <property type="nucleotide sequence ID" value="NZ_CP110973.1"/>
</dbReference>
<sequence length="82" mass="9386">MDKSEKENKGNGESESKATALIGIIGSVVTILLTIWNTYTKSVIDAQEKGLQELEIRLKERAAGLEESRERVERYRWVLFRC</sequence>
<evidence type="ECO:0000313" key="3">
    <source>
        <dbReference type="Proteomes" id="UP001597116"/>
    </source>
</evidence>
<reference evidence="3" key="1">
    <citation type="journal article" date="2019" name="Int. J. Syst. Evol. Microbiol.">
        <title>The Global Catalogue of Microorganisms (GCM) 10K type strain sequencing project: providing services to taxonomists for standard genome sequencing and annotation.</title>
        <authorList>
            <consortium name="The Broad Institute Genomics Platform"/>
            <consortium name="The Broad Institute Genome Sequencing Center for Infectious Disease"/>
            <person name="Wu L."/>
            <person name="Ma J."/>
        </authorList>
    </citation>
    <scope>NUCLEOTIDE SEQUENCE [LARGE SCALE GENOMIC DNA]</scope>
    <source>
        <strain evidence="3">CCUG 55608</strain>
    </source>
</reference>
<dbReference type="EMBL" id="JBHTLP010000011">
    <property type="protein sequence ID" value="MFD1143458.1"/>
    <property type="molecule type" value="Genomic_DNA"/>
</dbReference>
<comment type="caution">
    <text evidence="2">The sequence shown here is derived from an EMBL/GenBank/DDBJ whole genome shotgun (WGS) entry which is preliminary data.</text>
</comment>
<name>A0ABW3QKQ3_9BACT</name>
<evidence type="ECO:0000256" key="1">
    <source>
        <dbReference type="SAM" id="Phobius"/>
    </source>
</evidence>
<protein>
    <submittedName>
        <fullName evidence="2">Uncharacterized protein</fullName>
    </submittedName>
</protein>
<organism evidence="2 3">
    <name type="scientific">Larkinella insperata</name>
    <dbReference type="NCBI Taxonomy" id="332158"/>
    <lineage>
        <taxon>Bacteria</taxon>
        <taxon>Pseudomonadati</taxon>
        <taxon>Bacteroidota</taxon>
        <taxon>Cytophagia</taxon>
        <taxon>Cytophagales</taxon>
        <taxon>Spirosomataceae</taxon>
        <taxon>Larkinella</taxon>
    </lineage>
</organism>
<accession>A0ABW3QKQ3</accession>
<evidence type="ECO:0000313" key="2">
    <source>
        <dbReference type="EMBL" id="MFD1143458.1"/>
    </source>
</evidence>
<dbReference type="Proteomes" id="UP001597116">
    <property type="component" value="Unassembled WGS sequence"/>
</dbReference>
<gene>
    <name evidence="2" type="ORF">ACFQ4C_20195</name>
</gene>